<accession>S8E8I4</accession>
<dbReference type="STRING" id="743788.S8E8I4"/>
<reference evidence="1 2" key="1">
    <citation type="journal article" date="2012" name="Science">
        <title>The Paleozoic origin of enzymatic lignin decomposition reconstructed from 31 fungal genomes.</title>
        <authorList>
            <person name="Floudas D."/>
            <person name="Binder M."/>
            <person name="Riley R."/>
            <person name="Barry K."/>
            <person name="Blanchette R.A."/>
            <person name="Henrissat B."/>
            <person name="Martinez A.T."/>
            <person name="Otillar R."/>
            <person name="Spatafora J.W."/>
            <person name="Yadav J.S."/>
            <person name="Aerts A."/>
            <person name="Benoit I."/>
            <person name="Boyd A."/>
            <person name="Carlson A."/>
            <person name="Copeland A."/>
            <person name="Coutinho P.M."/>
            <person name="de Vries R.P."/>
            <person name="Ferreira P."/>
            <person name="Findley K."/>
            <person name="Foster B."/>
            <person name="Gaskell J."/>
            <person name="Glotzer D."/>
            <person name="Gorecki P."/>
            <person name="Heitman J."/>
            <person name="Hesse C."/>
            <person name="Hori C."/>
            <person name="Igarashi K."/>
            <person name="Jurgens J.A."/>
            <person name="Kallen N."/>
            <person name="Kersten P."/>
            <person name="Kohler A."/>
            <person name="Kuees U."/>
            <person name="Kumar T.K.A."/>
            <person name="Kuo A."/>
            <person name="LaButti K."/>
            <person name="Larrondo L.F."/>
            <person name="Lindquist E."/>
            <person name="Ling A."/>
            <person name="Lombard V."/>
            <person name="Lucas S."/>
            <person name="Lundell T."/>
            <person name="Martin R."/>
            <person name="McLaughlin D.J."/>
            <person name="Morgenstern I."/>
            <person name="Morin E."/>
            <person name="Murat C."/>
            <person name="Nagy L.G."/>
            <person name="Nolan M."/>
            <person name="Ohm R.A."/>
            <person name="Patyshakuliyeva A."/>
            <person name="Rokas A."/>
            <person name="Ruiz-Duenas F.J."/>
            <person name="Sabat G."/>
            <person name="Salamov A."/>
            <person name="Samejima M."/>
            <person name="Schmutz J."/>
            <person name="Slot J.C."/>
            <person name="St John F."/>
            <person name="Stenlid J."/>
            <person name="Sun H."/>
            <person name="Sun S."/>
            <person name="Syed K."/>
            <person name="Tsang A."/>
            <person name="Wiebenga A."/>
            <person name="Young D."/>
            <person name="Pisabarro A."/>
            <person name="Eastwood D.C."/>
            <person name="Martin F."/>
            <person name="Cullen D."/>
            <person name="Grigoriev I.V."/>
            <person name="Hibbett D.S."/>
        </authorList>
    </citation>
    <scope>NUCLEOTIDE SEQUENCE</scope>
    <source>
        <strain evidence="2">FP-58527</strain>
    </source>
</reference>
<protein>
    <submittedName>
        <fullName evidence="1">Uncharacterized protein</fullName>
    </submittedName>
</protein>
<keyword evidence="2" id="KW-1185">Reference proteome</keyword>
<gene>
    <name evidence="1" type="ORF">FOMPIDRAFT_1016027</name>
</gene>
<dbReference type="Proteomes" id="UP000015241">
    <property type="component" value="Unassembled WGS sequence"/>
</dbReference>
<dbReference type="HOGENOM" id="CLU_823953_0_0_1"/>
<organism evidence="1 2">
    <name type="scientific">Fomitopsis schrenkii</name>
    <name type="common">Brown rot fungus</name>
    <dbReference type="NCBI Taxonomy" id="2126942"/>
    <lineage>
        <taxon>Eukaryota</taxon>
        <taxon>Fungi</taxon>
        <taxon>Dikarya</taxon>
        <taxon>Basidiomycota</taxon>
        <taxon>Agaricomycotina</taxon>
        <taxon>Agaricomycetes</taxon>
        <taxon>Polyporales</taxon>
        <taxon>Fomitopsis</taxon>
    </lineage>
</organism>
<dbReference type="InParanoid" id="S8E8I4"/>
<evidence type="ECO:0000313" key="2">
    <source>
        <dbReference type="Proteomes" id="UP000015241"/>
    </source>
</evidence>
<dbReference type="EMBL" id="KE504143">
    <property type="protein sequence ID" value="EPT01297.1"/>
    <property type="molecule type" value="Genomic_DNA"/>
</dbReference>
<dbReference type="OrthoDB" id="414243at2759"/>
<proteinExistence type="predicted"/>
<evidence type="ECO:0000313" key="1">
    <source>
        <dbReference type="EMBL" id="EPT01297.1"/>
    </source>
</evidence>
<dbReference type="AlphaFoldDB" id="S8E8I4"/>
<name>S8E8I4_FOMSC</name>
<sequence>MGHKLGLGRISERRTAERLKWYSLNLDLNDRPERGCFGYGRRSGCLLYQMSTIARNVAPTLSQLAWDPGTKPRTTPLILATENTPSVIDALPNGGVRCVARVCHACIARHHQHMFPPRRPPSHTIPFSIAMSLAPLVEPRDVGLYYFAICGHGEPIHLILQDTGVEYTENNDSAAFFRRSGTSTSSGSTRFPDQWPEILGEREAGRGYDRLHAQRCLRELHSSSIPRGSSQPLHTELISPGAASLLPTFAKEHVSMVLKQLEHLFKRGKNPKRYFVYEHLLQLSFYEFNLCSVLYALAVGHLNSNLPSDFTDLNRPRGTKRWVRGWHQSLRSEQKAI</sequence>